<accession>A0A0G4F083</accession>
<dbReference type="GO" id="GO:0005634">
    <property type="term" value="C:nucleus"/>
    <property type="evidence" value="ECO:0007669"/>
    <property type="project" value="InterPro"/>
</dbReference>
<dbReference type="AlphaFoldDB" id="A0A0G4F083"/>
<dbReference type="GO" id="GO:0006367">
    <property type="term" value="P:transcription initiation at RNA polymerase II promoter"/>
    <property type="evidence" value="ECO:0007669"/>
    <property type="project" value="InterPro"/>
</dbReference>
<feature type="compositionally biased region" description="Low complexity" evidence="1">
    <location>
        <begin position="114"/>
        <end position="123"/>
    </location>
</feature>
<sequence>MYIAIAEDDIAAKDRDSGDDRSGDGDADASEADEAAEGEGDEIGTCEHAVLNSSFPSSIVKEIVTAKLNKRPLERESADRFVLLMSGATKMFIAEVIKGAKTLAQRQTTDKKASAAPSSAAAADDAKSSDDAEGAPATAILTHHIQEAARLLQCPALGTADGAKGEGRECDRVGGGEQVLGLRMGGATGNPKIARLQ</sequence>
<dbReference type="InParanoid" id="A0A0G4F083"/>
<organism evidence="2 3">
    <name type="scientific">Vitrella brassicaformis (strain CCMP3155)</name>
    <dbReference type="NCBI Taxonomy" id="1169540"/>
    <lineage>
        <taxon>Eukaryota</taxon>
        <taxon>Sar</taxon>
        <taxon>Alveolata</taxon>
        <taxon>Colpodellida</taxon>
        <taxon>Vitrellaceae</taxon>
        <taxon>Vitrella</taxon>
    </lineage>
</organism>
<proteinExistence type="predicted"/>
<feature type="compositionally biased region" description="Acidic residues" evidence="1">
    <location>
        <begin position="25"/>
        <end position="44"/>
    </location>
</feature>
<name>A0A0G4F083_VITBC</name>
<protein>
    <submittedName>
        <fullName evidence="2">Uncharacterized protein</fullName>
    </submittedName>
</protein>
<evidence type="ECO:0000313" key="3">
    <source>
        <dbReference type="Proteomes" id="UP000041254"/>
    </source>
</evidence>
<feature type="region of interest" description="Disordered" evidence="1">
    <location>
        <begin position="107"/>
        <end position="134"/>
    </location>
</feature>
<gene>
    <name evidence="2" type="ORF">Vbra_14227</name>
</gene>
<keyword evidence="3" id="KW-1185">Reference proteome</keyword>
<evidence type="ECO:0000313" key="2">
    <source>
        <dbReference type="EMBL" id="CEM05297.1"/>
    </source>
</evidence>
<dbReference type="VEuPathDB" id="CryptoDB:Vbra_14227"/>
<dbReference type="EMBL" id="CDMY01000356">
    <property type="protein sequence ID" value="CEM05297.1"/>
    <property type="molecule type" value="Genomic_DNA"/>
</dbReference>
<evidence type="ECO:0000256" key="1">
    <source>
        <dbReference type="SAM" id="MobiDB-lite"/>
    </source>
</evidence>
<reference evidence="2 3" key="1">
    <citation type="submission" date="2014-11" db="EMBL/GenBank/DDBJ databases">
        <authorList>
            <person name="Zhu J."/>
            <person name="Qi W."/>
            <person name="Song R."/>
        </authorList>
    </citation>
    <scope>NUCLEOTIDE SEQUENCE [LARGE SCALE GENOMIC DNA]</scope>
</reference>
<dbReference type="Proteomes" id="UP000041254">
    <property type="component" value="Unassembled WGS sequence"/>
</dbReference>
<dbReference type="InterPro" id="IPR009072">
    <property type="entry name" value="Histone-fold"/>
</dbReference>
<feature type="compositionally biased region" description="Basic and acidic residues" evidence="1">
    <location>
        <begin position="10"/>
        <end position="24"/>
    </location>
</feature>
<dbReference type="Gene3D" id="1.10.20.10">
    <property type="entry name" value="Histone, subunit A"/>
    <property type="match status" value="1"/>
</dbReference>
<dbReference type="GO" id="GO:0046982">
    <property type="term" value="F:protein heterodimerization activity"/>
    <property type="evidence" value="ECO:0007669"/>
    <property type="project" value="InterPro"/>
</dbReference>
<feature type="region of interest" description="Disordered" evidence="1">
    <location>
        <begin position="1"/>
        <end position="44"/>
    </location>
</feature>